<dbReference type="PANTHER" id="PTHR20973:SF0">
    <property type="entry name" value="NON-STRUCTURAL MAINTENANCE OF CHROMOSOMES ELEMENT 1 HOMOLOG"/>
    <property type="match status" value="1"/>
</dbReference>
<dbReference type="eggNOG" id="KOG4718">
    <property type="taxonomic scope" value="Eukaryota"/>
</dbReference>
<comment type="similarity">
    <text evidence="3 15">Belongs to the NSE1 family.</text>
</comment>
<feature type="compositionally biased region" description="Low complexity" evidence="16">
    <location>
        <begin position="294"/>
        <end position="306"/>
    </location>
</feature>
<comment type="subunit">
    <text evidence="15">Component of the Smc5-Smc6 complex.</text>
</comment>
<comment type="catalytic activity">
    <reaction evidence="1 15">
        <text>S-ubiquitinyl-[E2 ubiquitin-conjugating enzyme]-L-cysteine + [acceptor protein]-L-lysine = [E2 ubiquitin-conjugating enzyme]-L-cysteine + N(6)-ubiquitinyl-[acceptor protein]-L-lysine.</text>
        <dbReference type="EC" id="2.3.2.27"/>
    </reaction>
</comment>
<keyword evidence="14 15" id="KW-0539">Nucleus</keyword>
<evidence type="ECO:0000256" key="14">
    <source>
        <dbReference type="ARBA" id="ARBA00023242"/>
    </source>
</evidence>
<evidence type="ECO:0000256" key="4">
    <source>
        <dbReference type="ARBA" id="ARBA00012483"/>
    </source>
</evidence>
<reference evidence="19" key="1">
    <citation type="journal article" date="2007" name="Nature">
        <title>The grapevine genome sequence suggests ancestral hexaploidization in major angiosperm phyla.</title>
        <authorList>
            <consortium name="The French-Italian Public Consortium for Grapevine Genome Characterization."/>
            <person name="Jaillon O."/>
            <person name="Aury J.-M."/>
            <person name="Noel B."/>
            <person name="Policriti A."/>
            <person name="Clepet C."/>
            <person name="Casagrande A."/>
            <person name="Choisne N."/>
            <person name="Aubourg S."/>
            <person name="Vitulo N."/>
            <person name="Jubin C."/>
            <person name="Vezzi A."/>
            <person name="Legeai F."/>
            <person name="Hugueney P."/>
            <person name="Dasilva C."/>
            <person name="Horner D."/>
            <person name="Mica E."/>
            <person name="Jublot D."/>
            <person name="Poulain J."/>
            <person name="Bruyere C."/>
            <person name="Billault A."/>
            <person name="Segurens B."/>
            <person name="Gouyvenoux M."/>
            <person name="Ugarte E."/>
            <person name="Cattonaro F."/>
            <person name="Anthouard V."/>
            <person name="Vico V."/>
            <person name="Del Fabbro C."/>
            <person name="Alaux M."/>
            <person name="Di Gaspero G."/>
            <person name="Dumas V."/>
            <person name="Felice N."/>
            <person name="Paillard S."/>
            <person name="Juman I."/>
            <person name="Moroldo M."/>
            <person name="Scalabrin S."/>
            <person name="Canaguier A."/>
            <person name="Le Clainche I."/>
            <person name="Malacrida G."/>
            <person name="Durand E."/>
            <person name="Pesole G."/>
            <person name="Laucou V."/>
            <person name="Chatelet P."/>
            <person name="Merdinoglu D."/>
            <person name="Delledonne M."/>
            <person name="Pezzotti M."/>
            <person name="Lecharny A."/>
            <person name="Scarpelli C."/>
            <person name="Artiguenave F."/>
            <person name="Pe M.E."/>
            <person name="Valle G."/>
            <person name="Morgante M."/>
            <person name="Caboche M."/>
            <person name="Adam-Blondon A.-F."/>
            <person name="Weissenbach J."/>
            <person name="Quetier F."/>
            <person name="Wincker P."/>
        </authorList>
    </citation>
    <scope>NUCLEOTIDE SEQUENCE [LARGE SCALE GENOMIC DNA]</scope>
    <source>
        <strain evidence="19">cv. Pinot noir / PN40024</strain>
    </source>
</reference>
<dbReference type="Pfam" id="PF07574">
    <property type="entry name" value="SMC_Nse1"/>
    <property type="match status" value="1"/>
</dbReference>
<evidence type="ECO:0000256" key="5">
    <source>
        <dbReference type="ARBA" id="ARBA00019422"/>
    </source>
</evidence>
<dbReference type="Proteomes" id="UP000009183">
    <property type="component" value="Chromosome 6"/>
</dbReference>
<keyword evidence="19" id="KW-1185">Reference proteome</keyword>
<dbReference type="InterPro" id="IPR011513">
    <property type="entry name" value="Nse1"/>
</dbReference>
<dbReference type="Gene3D" id="3.90.1150.220">
    <property type="match status" value="1"/>
</dbReference>
<dbReference type="AlphaFoldDB" id="D7T1H8"/>
<dbReference type="FunCoup" id="D7T1H8">
    <property type="interactions" value="297"/>
</dbReference>
<dbReference type="GO" id="GO:0008270">
    <property type="term" value="F:zinc ion binding"/>
    <property type="evidence" value="ECO:0007669"/>
    <property type="project" value="UniProtKB-KW"/>
</dbReference>
<evidence type="ECO:0000256" key="8">
    <source>
        <dbReference type="ARBA" id="ARBA00022763"/>
    </source>
</evidence>
<evidence type="ECO:0000256" key="3">
    <source>
        <dbReference type="ARBA" id="ARBA00010258"/>
    </source>
</evidence>
<evidence type="ECO:0000256" key="2">
    <source>
        <dbReference type="ARBA" id="ARBA00004123"/>
    </source>
</evidence>
<evidence type="ECO:0000313" key="18">
    <source>
        <dbReference type="EMBL" id="CBI24358.3"/>
    </source>
</evidence>
<comment type="subcellular location">
    <subcellularLocation>
        <location evidence="2 15">Nucleus</location>
    </subcellularLocation>
</comment>
<dbReference type="HOGENOM" id="CLU_045153_2_0_1"/>
<evidence type="ECO:0000256" key="15">
    <source>
        <dbReference type="RuleBase" id="RU368018"/>
    </source>
</evidence>
<evidence type="ECO:0000256" key="13">
    <source>
        <dbReference type="ARBA" id="ARBA00023204"/>
    </source>
</evidence>
<evidence type="ECO:0000313" key="19">
    <source>
        <dbReference type="Proteomes" id="UP000009183"/>
    </source>
</evidence>
<dbReference type="GO" id="GO:0004842">
    <property type="term" value="F:ubiquitin-protein transferase activity"/>
    <property type="evidence" value="ECO:0000318"/>
    <property type="project" value="GO_Central"/>
</dbReference>
<dbReference type="GO" id="GO:0000724">
    <property type="term" value="P:double-strand break repair via homologous recombination"/>
    <property type="evidence" value="ECO:0000318"/>
    <property type="project" value="GO_Central"/>
</dbReference>
<evidence type="ECO:0000256" key="7">
    <source>
        <dbReference type="ARBA" id="ARBA00022723"/>
    </source>
</evidence>
<proteinExistence type="inferred from homology"/>
<dbReference type="Gene3D" id="3.30.40.10">
    <property type="entry name" value="Zinc/RING finger domain, C3HC4 (zinc finger)"/>
    <property type="match status" value="1"/>
</dbReference>
<keyword evidence="9 15" id="KW-0863">Zinc-finger</keyword>
<feature type="domain" description="Non-structural maintenance of chromosomes element 1 RING C4HC3-type" evidence="17">
    <location>
        <begin position="201"/>
        <end position="244"/>
    </location>
</feature>
<dbReference type="CDD" id="cd16493">
    <property type="entry name" value="RING-CH-C4HC3_NSE1"/>
    <property type="match status" value="1"/>
</dbReference>
<evidence type="ECO:0000256" key="16">
    <source>
        <dbReference type="SAM" id="MobiDB-lite"/>
    </source>
</evidence>
<evidence type="ECO:0000256" key="9">
    <source>
        <dbReference type="ARBA" id="ARBA00022771"/>
    </source>
</evidence>
<dbReference type="EMBL" id="FN595504">
    <property type="protein sequence ID" value="CBI24358.3"/>
    <property type="molecule type" value="Genomic_DNA"/>
</dbReference>
<evidence type="ECO:0000256" key="6">
    <source>
        <dbReference type="ARBA" id="ARBA00022679"/>
    </source>
</evidence>
<sequence>MPDLSWRHHALIQALLSRGPLIEDDFHAIFSGVTGKNPGAHQQQFNDYLLKINKELSYVHLELRGCRNQYDGKVYYGVVNNVSDEQSKLGTKYTVPQLAFYKGIIEAIVQDVTAQGSISDIDALNIRLENQVLTGTSHSQGIPPNVPAAFKNFSISQKEKTLDELVQDQWLSSTPDGKIRLGVRSFLDLRSWFHNNDVPSCDVCNEAGVKAELCRNEGCMVRIHLYCLKKKFSQRRVERVCPGCGTQWQNASITDAIEEEDEPSRPSQRQPPPPAAATRKRLRSCKTEDGENGGPSSSQTSVPVSTDFRRITRNSARLGDDTFICTPIFHPNIPDNIRNMVFR</sequence>
<dbReference type="Pfam" id="PF08746">
    <property type="entry name" value="zf-RING-like"/>
    <property type="match status" value="1"/>
</dbReference>
<dbReference type="PANTHER" id="PTHR20973">
    <property type="entry name" value="NON-SMC ELEMENT 1-RELATED"/>
    <property type="match status" value="1"/>
</dbReference>
<evidence type="ECO:0000256" key="10">
    <source>
        <dbReference type="ARBA" id="ARBA00022786"/>
    </source>
</evidence>
<keyword evidence="8 15" id="KW-0227">DNA damage</keyword>
<feature type="region of interest" description="Disordered" evidence="16">
    <location>
        <begin position="257"/>
        <end position="307"/>
    </location>
</feature>
<dbReference type="ExpressionAtlas" id="D7T1H8">
    <property type="expression patterns" value="baseline"/>
</dbReference>
<evidence type="ECO:0000256" key="1">
    <source>
        <dbReference type="ARBA" id="ARBA00000900"/>
    </source>
</evidence>
<evidence type="ECO:0000256" key="12">
    <source>
        <dbReference type="ARBA" id="ARBA00023172"/>
    </source>
</evidence>
<dbReference type="InParanoid" id="D7T1H8"/>
<dbReference type="OrthoDB" id="185455at2759"/>
<dbReference type="GO" id="GO:0030915">
    <property type="term" value="C:Smc5-Smc6 complex"/>
    <property type="evidence" value="ECO:0000318"/>
    <property type="project" value="GO_Central"/>
</dbReference>
<keyword evidence="7 15" id="KW-0479">Metal-binding</keyword>
<keyword evidence="11 15" id="KW-0862">Zinc</keyword>
<dbReference type="FunFam" id="3.30.40.10:FF:000427">
    <property type="entry name" value="Non-structural maintenance of chromosomes element 1"/>
    <property type="match status" value="1"/>
</dbReference>
<dbReference type="STRING" id="29760.D7T1H8"/>
<dbReference type="InterPro" id="IPR036388">
    <property type="entry name" value="WH-like_DNA-bd_sf"/>
</dbReference>
<evidence type="ECO:0000259" key="17">
    <source>
        <dbReference type="Pfam" id="PF08746"/>
    </source>
</evidence>
<dbReference type="FunFam" id="3.90.1150.220:FF:000002">
    <property type="entry name" value="Non-structural maintenance of chromosomes element 1"/>
    <property type="match status" value="1"/>
</dbReference>
<dbReference type="InterPro" id="IPR013083">
    <property type="entry name" value="Znf_RING/FYVE/PHD"/>
</dbReference>
<dbReference type="EC" id="2.3.2.27" evidence="4 15"/>
<accession>D7T1H8</accession>
<evidence type="ECO:0000256" key="11">
    <source>
        <dbReference type="ARBA" id="ARBA00022833"/>
    </source>
</evidence>
<dbReference type="Gene3D" id="1.10.10.10">
    <property type="entry name" value="Winged helix-like DNA-binding domain superfamily/Winged helix DNA-binding domain"/>
    <property type="match status" value="1"/>
</dbReference>
<dbReference type="GO" id="GO:0005634">
    <property type="term" value="C:nucleus"/>
    <property type="evidence" value="ECO:0000318"/>
    <property type="project" value="GO_Central"/>
</dbReference>
<protein>
    <recommendedName>
        <fullName evidence="5 15">Non-structural maintenance of chromosomes element 1 homolog</fullName>
        <ecNumber evidence="4 15">2.3.2.27</ecNumber>
    </recommendedName>
</protein>
<keyword evidence="6 15" id="KW-0808">Transferase</keyword>
<dbReference type="OMA" id="WPGDKFV"/>
<keyword evidence="12 15" id="KW-0233">DNA recombination</keyword>
<dbReference type="InterPro" id="IPR014857">
    <property type="entry name" value="Nse1_RING_C4HC3-type"/>
</dbReference>
<keyword evidence="13 15" id="KW-0234">DNA repair</keyword>
<dbReference type="GO" id="GO:0061630">
    <property type="term" value="F:ubiquitin protein ligase activity"/>
    <property type="evidence" value="ECO:0007669"/>
    <property type="project" value="UniProtKB-EC"/>
</dbReference>
<dbReference type="PaxDb" id="29760-VIT_06s0009g01590.t01"/>
<gene>
    <name evidence="18" type="ordered locus">VIT_06s0009g01590</name>
</gene>
<name>D7T1H8_VITVI</name>
<keyword evidence="10 15" id="KW-0833">Ubl conjugation pathway</keyword>
<organism evidence="18 19">
    <name type="scientific">Vitis vinifera</name>
    <name type="common">Grape</name>
    <dbReference type="NCBI Taxonomy" id="29760"/>
    <lineage>
        <taxon>Eukaryota</taxon>
        <taxon>Viridiplantae</taxon>
        <taxon>Streptophyta</taxon>
        <taxon>Embryophyta</taxon>
        <taxon>Tracheophyta</taxon>
        <taxon>Spermatophyta</taxon>
        <taxon>Magnoliopsida</taxon>
        <taxon>eudicotyledons</taxon>
        <taxon>Gunneridae</taxon>
        <taxon>Pentapetalae</taxon>
        <taxon>rosids</taxon>
        <taxon>Vitales</taxon>
        <taxon>Vitaceae</taxon>
        <taxon>Viteae</taxon>
        <taxon>Vitis</taxon>
    </lineage>
</organism>